<name>A0A1U8QAW4_NELNU</name>
<dbReference type="GO" id="GO:0004672">
    <property type="term" value="F:protein kinase activity"/>
    <property type="evidence" value="ECO:0007669"/>
    <property type="project" value="InterPro"/>
</dbReference>
<dbReference type="PANTHER" id="PTHR11439">
    <property type="entry name" value="GAG-POL-RELATED RETROTRANSPOSON"/>
    <property type="match status" value="1"/>
</dbReference>
<dbReference type="InterPro" id="IPR011009">
    <property type="entry name" value="Kinase-like_dom_sf"/>
</dbReference>
<dbReference type="GO" id="GO:0005524">
    <property type="term" value="F:ATP binding"/>
    <property type="evidence" value="ECO:0007669"/>
    <property type="project" value="InterPro"/>
</dbReference>
<sequence length="311" mass="35470">MRQHGYLTWEARMKVLIGTAKALAYLHEAIEPKVVHRDIKSSNILIDDDFNAKSQDYHQEADLDQVEQRDSVCWQHPYFLLRENQKGEMMILQLKARSVYGTVLDINNAFLHGFLDEDIYVQQPHEFEDSSKLDHVFYVDDLILTRNLAIAIDKFLAALSNIFPLKVLGSLHYFIGIEAHSTATGLTLSQQRYITELLCHTHLDGAKPASTPMATSMKLSKFSGTSLADPTEYQSVVGALQYVTLTRPDISFVVNKVFQFLQSPTEEHCNVVKHALRYLKGTIDFDLHFRASDLVLTNYLDADWTSFPDDK</sequence>
<dbReference type="SUPFAM" id="SSF56112">
    <property type="entry name" value="Protein kinase-like (PK-like)"/>
    <property type="match status" value="1"/>
</dbReference>
<feature type="domain" description="Protein kinase" evidence="1">
    <location>
        <begin position="1"/>
        <end position="245"/>
    </location>
</feature>
<evidence type="ECO:0000313" key="2">
    <source>
        <dbReference type="Proteomes" id="UP000189703"/>
    </source>
</evidence>
<dbReference type="InterPro" id="IPR043502">
    <property type="entry name" value="DNA/RNA_pol_sf"/>
</dbReference>
<evidence type="ECO:0000313" key="3">
    <source>
        <dbReference type="RefSeq" id="XP_019055697.1"/>
    </source>
</evidence>
<dbReference type="Pfam" id="PF07727">
    <property type="entry name" value="RVT_2"/>
    <property type="match status" value="1"/>
</dbReference>
<keyword evidence="2" id="KW-1185">Reference proteome</keyword>
<dbReference type="KEGG" id="nnu:109115785"/>
<organism evidence="2 3">
    <name type="scientific">Nelumbo nucifera</name>
    <name type="common">Sacred lotus</name>
    <dbReference type="NCBI Taxonomy" id="4432"/>
    <lineage>
        <taxon>Eukaryota</taxon>
        <taxon>Viridiplantae</taxon>
        <taxon>Streptophyta</taxon>
        <taxon>Embryophyta</taxon>
        <taxon>Tracheophyta</taxon>
        <taxon>Spermatophyta</taxon>
        <taxon>Magnoliopsida</taxon>
        <taxon>Proteales</taxon>
        <taxon>Nelumbonaceae</taxon>
        <taxon>Nelumbo</taxon>
    </lineage>
</organism>
<dbReference type="Pfam" id="PF00069">
    <property type="entry name" value="Pkinase"/>
    <property type="match status" value="1"/>
</dbReference>
<dbReference type="Proteomes" id="UP000189703">
    <property type="component" value="Unplaced"/>
</dbReference>
<dbReference type="RefSeq" id="XP_019055697.1">
    <property type="nucleotide sequence ID" value="XM_019200152.1"/>
</dbReference>
<dbReference type="PANTHER" id="PTHR11439:SF467">
    <property type="entry name" value="INTEGRASE CATALYTIC DOMAIN-CONTAINING PROTEIN"/>
    <property type="match status" value="1"/>
</dbReference>
<evidence type="ECO:0000259" key="1">
    <source>
        <dbReference type="PROSITE" id="PS50011"/>
    </source>
</evidence>
<dbReference type="InParanoid" id="A0A1U8QAW4"/>
<dbReference type="AlphaFoldDB" id="A0A1U8QAW4"/>
<reference evidence="3" key="1">
    <citation type="submission" date="2025-08" db="UniProtKB">
        <authorList>
            <consortium name="RefSeq"/>
        </authorList>
    </citation>
    <scope>IDENTIFICATION</scope>
</reference>
<accession>A0A1U8QAW4</accession>
<dbReference type="SUPFAM" id="SSF56672">
    <property type="entry name" value="DNA/RNA polymerases"/>
    <property type="match status" value="1"/>
</dbReference>
<gene>
    <name evidence="3" type="primary">LOC109115785</name>
</gene>
<proteinExistence type="predicted"/>
<protein>
    <submittedName>
        <fullName evidence="3">Uncharacterized protein LOC109115785</fullName>
    </submittedName>
</protein>
<dbReference type="PROSITE" id="PS50011">
    <property type="entry name" value="PROTEIN_KINASE_DOM"/>
    <property type="match status" value="1"/>
</dbReference>
<dbReference type="PROSITE" id="PS00108">
    <property type="entry name" value="PROTEIN_KINASE_ST"/>
    <property type="match status" value="1"/>
</dbReference>
<dbReference type="InterPro" id="IPR008271">
    <property type="entry name" value="Ser/Thr_kinase_AS"/>
</dbReference>
<dbReference type="Gene3D" id="1.10.510.10">
    <property type="entry name" value="Transferase(Phosphotransferase) domain 1"/>
    <property type="match status" value="1"/>
</dbReference>
<dbReference type="InterPro" id="IPR000719">
    <property type="entry name" value="Prot_kinase_dom"/>
</dbReference>
<dbReference type="InterPro" id="IPR013103">
    <property type="entry name" value="RVT_2"/>
</dbReference>
<dbReference type="OrthoDB" id="2015071at2759"/>
<dbReference type="GeneID" id="109115785"/>